<dbReference type="Pfam" id="PF00823">
    <property type="entry name" value="PPE"/>
    <property type="match status" value="1"/>
</dbReference>
<keyword evidence="5" id="KW-1185">Reference proteome</keyword>
<reference evidence="4 5" key="1">
    <citation type="submission" date="2019-03" db="EMBL/GenBank/DDBJ databases">
        <title>Genomic Encyclopedia of Type Strains, Phase IV (KMG-IV): sequencing the most valuable type-strain genomes for metagenomic binning, comparative biology and taxonomic classification.</title>
        <authorList>
            <person name="Goeker M."/>
        </authorList>
    </citation>
    <scope>NUCLEOTIDE SEQUENCE [LARGE SCALE GENOMIC DNA]</scope>
    <source>
        <strain evidence="4 5">DSM 45361</strain>
    </source>
</reference>
<evidence type="ECO:0000256" key="2">
    <source>
        <dbReference type="SAM" id="MobiDB-lite"/>
    </source>
</evidence>
<proteinExistence type="inferred from homology"/>
<feature type="compositionally biased region" description="Low complexity" evidence="2">
    <location>
        <begin position="315"/>
        <end position="342"/>
    </location>
</feature>
<organism evidence="4 5">
    <name type="scientific">Labedaea rhizosphaerae</name>
    <dbReference type="NCBI Taxonomy" id="598644"/>
    <lineage>
        <taxon>Bacteria</taxon>
        <taxon>Bacillati</taxon>
        <taxon>Actinomycetota</taxon>
        <taxon>Actinomycetes</taxon>
        <taxon>Pseudonocardiales</taxon>
        <taxon>Pseudonocardiaceae</taxon>
        <taxon>Labedaea</taxon>
    </lineage>
</organism>
<evidence type="ECO:0000256" key="1">
    <source>
        <dbReference type="ARBA" id="ARBA00010652"/>
    </source>
</evidence>
<feature type="compositionally biased region" description="Basic and acidic residues" evidence="2">
    <location>
        <begin position="345"/>
        <end position="357"/>
    </location>
</feature>
<feature type="region of interest" description="Disordered" evidence="2">
    <location>
        <begin position="297"/>
        <end position="382"/>
    </location>
</feature>
<dbReference type="Proteomes" id="UP000295444">
    <property type="component" value="Unassembled WGS sequence"/>
</dbReference>
<evidence type="ECO:0000313" key="5">
    <source>
        <dbReference type="Proteomes" id="UP000295444"/>
    </source>
</evidence>
<sequence length="409" mass="41694">MTGNDLRFAGYDNAQLANEINLLRSGAGAESFYTAVDALKTIATSLSDTDKTLRQQLQSIGVEWDSDASKDFSVVAKDQADYGAGADETMSESASAVDAQGQVFSHARDVLPNPGDLQGDTKTNFLDDTVSTLLGHETDHAKEVKKTNEARERTITALDNYNNQTNENLGQYQSLPVPPNMELSAKPIVSTGGTSAQSFTGGQGFAPSGSGPDSFGANNNAFPTGGGHTSQTPGFPGTGGPNVPGSGGNPVPGKQMGVGPVPTGAGGFPNAGGQTPLRTGPVFNSESALGAAIAAGTGGGAAAGAGDAERGPRSPRGAMAGPEAEARAAASGRSSVSSLSSLPEDEARAARNAERLAPKGRSTGSMMQPATGGTRDDEDEEHVRKFAVESDDVFADDRMVIGSVLGEDE</sequence>
<dbReference type="Gene3D" id="1.20.1260.20">
    <property type="entry name" value="PPE superfamily"/>
    <property type="match status" value="1"/>
</dbReference>
<dbReference type="EMBL" id="SNXZ01000001">
    <property type="protein sequence ID" value="TDQ05372.1"/>
    <property type="molecule type" value="Genomic_DNA"/>
</dbReference>
<dbReference type="InterPro" id="IPR000030">
    <property type="entry name" value="PPE_dom"/>
</dbReference>
<evidence type="ECO:0000313" key="4">
    <source>
        <dbReference type="EMBL" id="TDQ05372.1"/>
    </source>
</evidence>
<dbReference type="RefSeq" id="WP_133848134.1">
    <property type="nucleotide sequence ID" value="NZ_SNXZ01000001.1"/>
</dbReference>
<feature type="compositionally biased region" description="Gly residues" evidence="2">
    <location>
        <begin position="236"/>
        <end position="250"/>
    </location>
</feature>
<dbReference type="AlphaFoldDB" id="A0A4R6SPG5"/>
<name>A0A4R6SPG5_LABRH</name>
<dbReference type="InterPro" id="IPR038332">
    <property type="entry name" value="PPE_sf"/>
</dbReference>
<dbReference type="OrthoDB" id="3695206at2"/>
<comment type="similarity">
    <text evidence="1">Belongs to the mycobacterial PPE family.</text>
</comment>
<feature type="region of interest" description="Disordered" evidence="2">
    <location>
        <begin position="190"/>
        <end position="283"/>
    </location>
</feature>
<comment type="caution">
    <text evidence="4">The sequence shown here is derived from an EMBL/GenBank/DDBJ whole genome shotgun (WGS) entry which is preliminary data.</text>
</comment>
<gene>
    <name evidence="4" type="ORF">EV186_1011342</name>
</gene>
<protein>
    <submittedName>
        <fullName evidence="4">PPE family protein</fullName>
    </submittedName>
</protein>
<evidence type="ECO:0000259" key="3">
    <source>
        <dbReference type="Pfam" id="PF00823"/>
    </source>
</evidence>
<feature type="compositionally biased region" description="Polar residues" evidence="2">
    <location>
        <begin position="191"/>
        <end position="200"/>
    </location>
</feature>
<feature type="domain" description="PPE" evidence="3">
    <location>
        <begin position="22"/>
        <end position="166"/>
    </location>
</feature>
<feature type="compositionally biased region" description="Polar residues" evidence="2">
    <location>
        <begin position="272"/>
        <end position="283"/>
    </location>
</feature>
<accession>A0A4R6SPG5</accession>